<name>X6NVJ2_RETFI</name>
<dbReference type="Gene3D" id="3.30.1490.40">
    <property type="match status" value="1"/>
</dbReference>
<evidence type="ECO:0000313" key="3">
    <source>
        <dbReference type="EMBL" id="ETO29829.1"/>
    </source>
</evidence>
<dbReference type="SMART" id="SM00444">
    <property type="entry name" value="GYF"/>
    <property type="match status" value="1"/>
</dbReference>
<gene>
    <name evidence="3" type="ORF">RFI_07290</name>
</gene>
<comment type="caution">
    <text evidence="3">The sequence shown here is derived from an EMBL/GenBank/DDBJ whole genome shotgun (WGS) entry which is preliminary data.</text>
</comment>
<reference evidence="3 4" key="1">
    <citation type="journal article" date="2013" name="Curr. Biol.">
        <title>The Genome of the Foraminiferan Reticulomyxa filosa.</title>
        <authorList>
            <person name="Glockner G."/>
            <person name="Hulsmann N."/>
            <person name="Schleicher M."/>
            <person name="Noegel A.A."/>
            <person name="Eichinger L."/>
            <person name="Gallinger C."/>
            <person name="Pawlowski J."/>
            <person name="Sierra R."/>
            <person name="Euteneuer U."/>
            <person name="Pillet L."/>
            <person name="Moustafa A."/>
            <person name="Platzer M."/>
            <person name="Groth M."/>
            <person name="Szafranski K."/>
            <person name="Schliwa M."/>
        </authorList>
    </citation>
    <scope>NUCLEOTIDE SEQUENCE [LARGE SCALE GENOMIC DNA]</scope>
</reference>
<dbReference type="OrthoDB" id="48509at2759"/>
<dbReference type="InterPro" id="IPR003169">
    <property type="entry name" value="GYF"/>
</dbReference>
<dbReference type="InterPro" id="IPR035445">
    <property type="entry name" value="GYF-like_dom_sf"/>
</dbReference>
<dbReference type="SUPFAM" id="SSF55277">
    <property type="entry name" value="GYF domain"/>
    <property type="match status" value="1"/>
</dbReference>
<dbReference type="Pfam" id="PF02213">
    <property type="entry name" value="GYF"/>
    <property type="match status" value="1"/>
</dbReference>
<dbReference type="PROSITE" id="PS50829">
    <property type="entry name" value="GYF"/>
    <property type="match status" value="1"/>
</dbReference>
<sequence>MTQPKGTNGHTITTPSGSKLNEWWYKDPQGVVQGPFSAAQMNQWFFAKYFKKELPICCHNNGHFAELQEWFIHSNPGLFVFCKREMNKKAHYVPAFWPVENERVLVHKNKVDVTRENIEHEYHFNGSASIEKDENNDDLSTGHAIDGYDTKREYLDKSIHTDNHNRGKTSQ</sequence>
<organism evidence="3 4">
    <name type="scientific">Reticulomyxa filosa</name>
    <dbReference type="NCBI Taxonomy" id="46433"/>
    <lineage>
        <taxon>Eukaryota</taxon>
        <taxon>Sar</taxon>
        <taxon>Rhizaria</taxon>
        <taxon>Retaria</taxon>
        <taxon>Foraminifera</taxon>
        <taxon>Monothalamids</taxon>
        <taxon>Reticulomyxidae</taxon>
        <taxon>Reticulomyxa</taxon>
    </lineage>
</organism>
<proteinExistence type="predicted"/>
<feature type="domain" description="GYF" evidence="2">
    <location>
        <begin position="20"/>
        <end position="68"/>
    </location>
</feature>
<dbReference type="Proteomes" id="UP000023152">
    <property type="component" value="Unassembled WGS sequence"/>
</dbReference>
<evidence type="ECO:0000313" key="4">
    <source>
        <dbReference type="Proteomes" id="UP000023152"/>
    </source>
</evidence>
<accession>X6NVJ2</accession>
<feature type="region of interest" description="Disordered" evidence="1">
    <location>
        <begin position="125"/>
        <end position="144"/>
    </location>
</feature>
<dbReference type="AlphaFoldDB" id="X6NVJ2"/>
<feature type="non-terminal residue" evidence="3">
    <location>
        <position position="171"/>
    </location>
</feature>
<protein>
    <recommendedName>
        <fullName evidence="2">GYF domain-containing protein</fullName>
    </recommendedName>
</protein>
<dbReference type="EMBL" id="ASPP01005821">
    <property type="protein sequence ID" value="ETO29829.1"/>
    <property type="molecule type" value="Genomic_DNA"/>
</dbReference>
<evidence type="ECO:0000256" key="1">
    <source>
        <dbReference type="SAM" id="MobiDB-lite"/>
    </source>
</evidence>
<keyword evidence="4" id="KW-1185">Reference proteome</keyword>
<evidence type="ECO:0000259" key="2">
    <source>
        <dbReference type="PROSITE" id="PS50829"/>
    </source>
</evidence>